<evidence type="ECO:0000259" key="3">
    <source>
        <dbReference type="Pfam" id="PF01979"/>
    </source>
</evidence>
<dbReference type="SUPFAM" id="SSF51338">
    <property type="entry name" value="Composite domain of metallo-dependent hydrolases"/>
    <property type="match status" value="1"/>
</dbReference>
<protein>
    <submittedName>
        <fullName evidence="4">Cytosine/adenosine deaminase</fullName>
    </submittedName>
</protein>
<keyword evidence="5" id="KW-1185">Reference proteome</keyword>
<dbReference type="Pfam" id="PF01979">
    <property type="entry name" value="Amidohydro_1"/>
    <property type="match status" value="1"/>
</dbReference>
<reference evidence="4 5" key="1">
    <citation type="submission" date="2017-05" db="EMBL/GenBank/DDBJ databases">
        <authorList>
            <person name="Varghese N."/>
            <person name="Submissions S."/>
        </authorList>
    </citation>
    <scope>NUCLEOTIDE SEQUENCE [LARGE SCALE GENOMIC DNA]</scope>
    <source>
        <strain evidence="4 5">DSM 25457</strain>
    </source>
</reference>
<evidence type="ECO:0000313" key="4">
    <source>
        <dbReference type="EMBL" id="SMP70572.1"/>
    </source>
</evidence>
<evidence type="ECO:0000256" key="2">
    <source>
        <dbReference type="SAM" id="MobiDB-lite"/>
    </source>
</evidence>
<feature type="compositionally biased region" description="Polar residues" evidence="2">
    <location>
        <begin position="100"/>
        <end position="110"/>
    </location>
</feature>
<comment type="caution">
    <text evidence="4">The sequence shown here is derived from an EMBL/GenBank/DDBJ whole genome shotgun (WGS) entry which is preliminary data.</text>
</comment>
<name>A0ABY1QGF3_9BACT</name>
<dbReference type="Proteomes" id="UP001158067">
    <property type="component" value="Unassembled WGS sequence"/>
</dbReference>
<feature type="domain" description="Amidohydrolase-related" evidence="3">
    <location>
        <begin position="59"/>
        <end position="421"/>
    </location>
</feature>
<dbReference type="SUPFAM" id="SSF51556">
    <property type="entry name" value="Metallo-dependent hydrolases"/>
    <property type="match status" value="1"/>
</dbReference>
<proteinExistence type="predicted"/>
<dbReference type="PANTHER" id="PTHR43794">
    <property type="entry name" value="AMINOHYDROLASE SSNA-RELATED"/>
    <property type="match status" value="1"/>
</dbReference>
<dbReference type="InterPro" id="IPR050287">
    <property type="entry name" value="MTA/SAH_deaminase"/>
</dbReference>
<evidence type="ECO:0000256" key="1">
    <source>
        <dbReference type="ARBA" id="ARBA00022801"/>
    </source>
</evidence>
<keyword evidence="1" id="KW-0378">Hydrolase</keyword>
<dbReference type="InterPro" id="IPR006680">
    <property type="entry name" value="Amidohydro-rel"/>
</dbReference>
<dbReference type="PANTHER" id="PTHR43794:SF11">
    <property type="entry name" value="AMIDOHYDROLASE-RELATED DOMAIN-CONTAINING PROTEIN"/>
    <property type="match status" value="1"/>
</dbReference>
<dbReference type="Gene3D" id="3.20.20.140">
    <property type="entry name" value="Metal-dependent hydrolases"/>
    <property type="match status" value="1"/>
</dbReference>
<organism evidence="4 5">
    <name type="scientific">Neorhodopirellula lusitana</name>
    <dbReference type="NCBI Taxonomy" id="445327"/>
    <lineage>
        <taxon>Bacteria</taxon>
        <taxon>Pseudomonadati</taxon>
        <taxon>Planctomycetota</taxon>
        <taxon>Planctomycetia</taxon>
        <taxon>Pirellulales</taxon>
        <taxon>Pirellulaceae</taxon>
        <taxon>Neorhodopirellula</taxon>
    </lineage>
</organism>
<dbReference type="InterPro" id="IPR032466">
    <property type="entry name" value="Metal_Hydrolase"/>
</dbReference>
<dbReference type="InterPro" id="IPR011059">
    <property type="entry name" value="Metal-dep_hydrolase_composite"/>
</dbReference>
<feature type="region of interest" description="Disordered" evidence="2">
    <location>
        <begin position="100"/>
        <end position="130"/>
    </location>
</feature>
<accession>A0ABY1QGF3</accession>
<dbReference type="EMBL" id="FXUG01000013">
    <property type="protein sequence ID" value="SMP70572.1"/>
    <property type="molecule type" value="Genomic_DNA"/>
</dbReference>
<dbReference type="Gene3D" id="2.30.40.10">
    <property type="entry name" value="Urease, subunit C, domain 1"/>
    <property type="match status" value="1"/>
</dbReference>
<evidence type="ECO:0000313" key="5">
    <source>
        <dbReference type="Proteomes" id="UP001158067"/>
    </source>
</evidence>
<gene>
    <name evidence="4" type="ORF">SAMN06265222_11381</name>
</gene>
<sequence length="451" mass="48379">MATKTASQVVRARWLLPIAAEPIENGFVSIRNGRIVEIGRVNQASLNAPDVLDLGDVAILPGLVNAHTHLEFSDQAKPIGTPGIELADWIAEVIAVRQNGTPQDASQSETSSRERLESQPATPEPATPEQVIQQGLDECTRTGTVLVGEIATTPWARSSSATKLSSTSSAEVIAFAETLGLTPERSSHKLELAQAHLQQHGRYGAVSPHAPYSTPPALIQQCVQLAKQHACGIAMHVAESPAERELLDHGSGPFANRLRSFGLKPEEFFPWKTQTGLSNSSPLSAAAPILSLIRLLATAPAAMLVHGNDLQDDEIAEVQKYPQLSVVYCPRTHHFFRHQPHPVDRLLAAGINVGLGTDSRASNPDLSLWREAQFLLNHRQDLTPHQVLTMATLGGAIALQRNRDFGSLEAGKLAKLVSVSTAAANLNALHRDLAQSDAVPVDLASDAADHN</sequence>